<dbReference type="EMBL" id="QXFY01002701">
    <property type="protein sequence ID" value="KAE9293544.1"/>
    <property type="molecule type" value="Genomic_DNA"/>
</dbReference>
<sequence length="730" mass="78499">MPPKRSVRSAKAPSKPRAVGPKTRAAKAKHDSSALKEATETAEEAVRSCGSTPEGERRSRSRSKTPETAPGKEESPQPQSERRKPRFDWTANLENCTLVVHSGESSPEGSENAAKDEQLAASGVPNSPPFPTVPSEQGAGDIGPIDDDDKQVGDNTTMADTEAVAGMSPSDTAGSKPKADPPVKRLTLAQGRERAQASKAAAAAKAGEASAKKRAAPSSSPRGSSSKLFSDSESENEEGTIREDREVSNDLDEQQQYQAAASGSQARQSAAATAVGSSSGGGASYPQGYFPPEPGTGAPALLEKLTAPRGLIGGYTSRGSYERALVEKEPLFLGDIEVARCVLLAPHKLTLKEFTTLRKEPEDKGGLHPVWGFHWVKPNENMTWNEVEDLFWRYVQRKGYSDLEYKELREDRTLSAILDMRQLHIEFAQLVSKRKLRPKMDELKQEARAKAREERGHGATTSASVPRTPAKKPRTTYEAVAASRPISQQPSGSLPGAAQRAPTSYPTQGNPSTSREAGAYHGGAAPGRLVPRDSGSAHYDQGGPAVVSHDHGYEPEATQPYAGAPSQVVALQQEEIRLLRDRVYALEIALGVGLGGEAASRAGQPGAVERLRADVASLFRETRDLHGRVDRRADLSSYDSLRSQLAGLRAEFHGHAPQQQPHSYQVQFDQGSYGAPAYAAPMYAAPSYDQRAYQAPYRDPTPHFEELRSSPLGHPPLPAAQPEPEDHGTS</sequence>
<feature type="compositionally biased region" description="Low complexity" evidence="1">
    <location>
        <begin position="197"/>
        <end position="209"/>
    </location>
</feature>
<evidence type="ECO:0000256" key="1">
    <source>
        <dbReference type="SAM" id="MobiDB-lite"/>
    </source>
</evidence>
<feature type="compositionally biased region" description="Basic and acidic residues" evidence="1">
    <location>
        <begin position="239"/>
        <end position="248"/>
    </location>
</feature>
<reference evidence="2 3" key="1">
    <citation type="submission" date="2018-09" db="EMBL/GenBank/DDBJ databases">
        <title>Genomic investigation of the strawberry pathogen Phytophthora fragariae indicates pathogenicity is determined by transcriptional variation in three key races.</title>
        <authorList>
            <person name="Adams T.M."/>
            <person name="Armitage A.D."/>
            <person name="Sobczyk M.K."/>
            <person name="Bates H.J."/>
            <person name="Dunwell J.M."/>
            <person name="Nellist C.F."/>
            <person name="Harrison R.J."/>
        </authorList>
    </citation>
    <scope>NUCLEOTIDE SEQUENCE [LARGE SCALE GENOMIC DNA]</scope>
    <source>
        <strain evidence="2 3">NOV-77</strain>
    </source>
</reference>
<dbReference type="Proteomes" id="UP000486351">
    <property type="component" value="Unassembled WGS sequence"/>
</dbReference>
<protein>
    <submittedName>
        <fullName evidence="2">Uncharacterized protein</fullName>
    </submittedName>
</protein>
<dbReference type="AlphaFoldDB" id="A0A6G0QM19"/>
<feature type="compositionally biased region" description="Polar residues" evidence="1">
    <location>
        <begin position="501"/>
        <end position="515"/>
    </location>
</feature>
<evidence type="ECO:0000313" key="2">
    <source>
        <dbReference type="EMBL" id="KAE9293544.1"/>
    </source>
</evidence>
<feature type="compositionally biased region" description="Basic and acidic residues" evidence="1">
    <location>
        <begin position="28"/>
        <end position="39"/>
    </location>
</feature>
<feature type="region of interest" description="Disordered" evidence="1">
    <location>
        <begin position="1"/>
        <end position="289"/>
    </location>
</feature>
<proteinExistence type="predicted"/>
<feature type="region of interest" description="Disordered" evidence="1">
    <location>
        <begin position="443"/>
        <end position="561"/>
    </location>
</feature>
<organism evidence="2 3">
    <name type="scientific">Phytophthora fragariae</name>
    <dbReference type="NCBI Taxonomy" id="53985"/>
    <lineage>
        <taxon>Eukaryota</taxon>
        <taxon>Sar</taxon>
        <taxon>Stramenopiles</taxon>
        <taxon>Oomycota</taxon>
        <taxon>Peronosporomycetes</taxon>
        <taxon>Peronosporales</taxon>
        <taxon>Peronosporaceae</taxon>
        <taxon>Phytophthora</taxon>
    </lineage>
</organism>
<evidence type="ECO:0000313" key="3">
    <source>
        <dbReference type="Proteomes" id="UP000486351"/>
    </source>
</evidence>
<feature type="compositionally biased region" description="Low complexity" evidence="1">
    <location>
        <begin position="254"/>
        <end position="277"/>
    </location>
</feature>
<name>A0A6G0QM19_9STRA</name>
<comment type="caution">
    <text evidence="2">The sequence shown here is derived from an EMBL/GenBank/DDBJ whole genome shotgun (WGS) entry which is preliminary data.</text>
</comment>
<feature type="region of interest" description="Disordered" evidence="1">
    <location>
        <begin position="691"/>
        <end position="730"/>
    </location>
</feature>
<feature type="compositionally biased region" description="Basic and acidic residues" evidence="1">
    <location>
        <begin position="443"/>
        <end position="457"/>
    </location>
</feature>
<accession>A0A6G0QM19</accession>
<feature type="compositionally biased region" description="Low complexity" evidence="1">
    <location>
        <begin position="216"/>
        <end position="231"/>
    </location>
</feature>
<gene>
    <name evidence="2" type="ORF">PF008_g24772</name>
</gene>